<comment type="caution">
    <text evidence="2">The sequence shown here is derived from an EMBL/GenBank/DDBJ whole genome shotgun (WGS) entry which is preliminary data.</text>
</comment>
<dbReference type="PANTHER" id="PTHR43685">
    <property type="entry name" value="GLYCOSYLTRANSFERASE"/>
    <property type="match status" value="1"/>
</dbReference>
<dbReference type="PANTHER" id="PTHR43685:SF2">
    <property type="entry name" value="GLYCOSYLTRANSFERASE 2-LIKE DOMAIN-CONTAINING PROTEIN"/>
    <property type="match status" value="1"/>
</dbReference>
<accession>A0A4U0EWQ3</accession>
<proteinExistence type="predicted"/>
<protein>
    <submittedName>
        <fullName evidence="2">Glycosyltransferase</fullName>
    </submittedName>
</protein>
<dbReference type="AlphaFoldDB" id="A0A4U0EWQ3"/>
<reference evidence="2 3" key="1">
    <citation type="submission" date="2019-04" db="EMBL/GenBank/DDBJ databases">
        <title>Lacinutrix sp. nov., isolated from marine water.</title>
        <authorList>
            <person name="Kim W."/>
        </authorList>
    </citation>
    <scope>NUCLEOTIDE SEQUENCE [LARGE SCALE GENOMIC DNA]</scope>
    <source>
        <strain evidence="2 3">CAU 1491</strain>
    </source>
</reference>
<dbReference type="Proteomes" id="UP000307657">
    <property type="component" value="Unassembled WGS sequence"/>
</dbReference>
<dbReference type="Gene3D" id="3.90.550.10">
    <property type="entry name" value="Spore Coat Polysaccharide Biosynthesis Protein SpsA, Chain A"/>
    <property type="match status" value="1"/>
</dbReference>
<keyword evidence="3" id="KW-1185">Reference proteome</keyword>
<sequence length="298" mass="34990">MLSVLIPVYNYDVTELVNELHKQLVTSGIDFEILIFDDGSKSEINNINYKLNQLENVEFKELQKNVGLSQNRNLLIKSSKFDYLILLDADSLLVDDLFIKHYLHAFKNNPDIVYGGLTHPKEIKPEQKLRWKYGRHAEEVPVNTRAEKPYKYMRGNNTAFHKRVFKIVNFDNSLTKYGHEDTLFAYQALLQKLNVLHIDNPVLHGDIDTNNIFIEKTEKGVENLLFIYNSKKIDADFVKILSFYRKIEKIKLKGILAITFTLFSRLIKKQLNSSKPSLFLFNFYKLSYMCYYDLNRKI</sequence>
<name>A0A4U0EWQ3_9FLAO</name>
<evidence type="ECO:0000313" key="2">
    <source>
        <dbReference type="EMBL" id="TJY36397.1"/>
    </source>
</evidence>
<dbReference type="OrthoDB" id="761861at2"/>
<feature type="domain" description="Glycosyltransferase 2-like" evidence="1">
    <location>
        <begin position="3"/>
        <end position="145"/>
    </location>
</feature>
<dbReference type="EMBL" id="SUPL01000003">
    <property type="protein sequence ID" value="TJY36397.1"/>
    <property type="molecule type" value="Genomic_DNA"/>
</dbReference>
<dbReference type="Pfam" id="PF00535">
    <property type="entry name" value="Glycos_transf_2"/>
    <property type="match status" value="1"/>
</dbReference>
<dbReference type="InterPro" id="IPR001173">
    <property type="entry name" value="Glyco_trans_2-like"/>
</dbReference>
<organism evidence="2 3">
    <name type="scientific">Pontimicrobium aquaticum</name>
    <dbReference type="NCBI Taxonomy" id="2565367"/>
    <lineage>
        <taxon>Bacteria</taxon>
        <taxon>Pseudomonadati</taxon>
        <taxon>Bacteroidota</taxon>
        <taxon>Flavobacteriia</taxon>
        <taxon>Flavobacteriales</taxon>
        <taxon>Flavobacteriaceae</taxon>
        <taxon>Pontimicrobium</taxon>
    </lineage>
</organism>
<keyword evidence="2" id="KW-0808">Transferase</keyword>
<dbReference type="RefSeq" id="WP_136842483.1">
    <property type="nucleotide sequence ID" value="NZ_SUPL01000003.1"/>
</dbReference>
<evidence type="ECO:0000259" key="1">
    <source>
        <dbReference type="Pfam" id="PF00535"/>
    </source>
</evidence>
<dbReference type="InterPro" id="IPR029044">
    <property type="entry name" value="Nucleotide-diphossugar_trans"/>
</dbReference>
<gene>
    <name evidence="2" type="ORF">E5167_06960</name>
</gene>
<dbReference type="SUPFAM" id="SSF53448">
    <property type="entry name" value="Nucleotide-diphospho-sugar transferases"/>
    <property type="match status" value="1"/>
</dbReference>
<evidence type="ECO:0000313" key="3">
    <source>
        <dbReference type="Proteomes" id="UP000307657"/>
    </source>
</evidence>
<dbReference type="CDD" id="cd00761">
    <property type="entry name" value="Glyco_tranf_GTA_type"/>
    <property type="match status" value="1"/>
</dbReference>
<dbReference type="InterPro" id="IPR050834">
    <property type="entry name" value="Glycosyltransf_2"/>
</dbReference>
<dbReference type="GO" id="GO:0016740">
    <property type="term" value="F:transferase activity"/>
    <property type="evidence" value="ECO:0007669"/>
    <property type="project" value="UniProtKB-KW"/>
</dbReference>